<evidence type="ECO:0000256" key="7">
    <source>
        <dbReference type="ARBA" id="ARBA00034142"/>
    </source>
</evidence>
<evidence type="ECO:0000256" key="2">
    <source>
        <dbReference type="ARBA" id="ARBA00022846"/>
    </source>
</evidence>
<dbReference type="OrthoDB" id="1902038at2759"/>
<evidence type="ECO:0000256" key="5">
    <source>
        <dbReference type="ARBA" id="ARBA00023273"/>
    </source>
</evidence>
<evidence type="ECO:0000313" key="11">
    <source>
        <dbReference type="EMBL" id="KND02810.1"/>
    </source>
</evidence>
<evidence type="ECO:0000256" key="4">
    <source>
        <dbReference type="ARBA" id="ARBA00023069"/>
    </source>
</evidence>
<dbReference type="OMA" id="WGHKPET"/>
<dbReference type="RefSeq" id="XP_016610849.1">
    <property type="nucleotide sequence ID" value="XM_016750202.1"/>
</dbReference>
<keyword evidence="2" id="KW-0282">Flagellum</keyword>
<dbReference type="EMBL" id="KQ257452">
    <property type="protein sequence ID" value="KND02810.1"/>
    <property type="molecule type" value="Genomic_DNA"/>
</dbReference>
<keyword evidence="12" id="KW-1185">Reference proteome</keyword>
<feature type="coiled-coil region" evidence="8">
    <location>
        <begin position="399"/>
        <end position="451"/>
    </location>
</feature>
<reference evidence="11 12" key="1">
    <citation type="submission" date="2009-08" db="EMBL/GenBank/DDBJ databases">
        <title>The Genome Sequence of Spizellomyces punctatus strain DAOM BR117.</title>
        <authorList>
            <consortium name="The Broad Institute Genome Sequencing Platform"/>
            <person name="Russ C."/>
            <person name="Cuomo C."/>
            <person name="Shea T."/>
            <person name="Young S.K."/>
            <person name="Zeng Q."/>
            <person name="Koehrsen M."/>
            <person name="Haas B."/>
            <person name="Borodovsky M."/>
            <person name="Guigo R."/>
            <person name="Alvarado L."/>
            <person name="Berlin A."/>
            <person name="Bochicchio J."/>
            <person name="Borenstein D."/>
            <person name="Chapman S."/>
            <person name="Chen Z."/>
            <person name="Engels R."/>
            <person name="Freedman E."/>
            <person name="Gellesch M."/>
            <person name="Goldberg J."/>
            <person name="Griggs A."/>
            <person name="Gujja S."/>
            <person name="Heiman D."/>
            <person name="Hepburn T."/>
            <person name="Howarth C."/>
            <person name="Jen D."/>
            <person name="Larson L."/>
            <person name="Lewis B."/>
            <person name="Mehta T."/>
            <person name="Park D."/>
            <person name="Pearson M."/>
            <person name="Roberts A."/>
            <person name="Saif S."/>
            <person name="Shenoy N."/>
            <person name="Sisk P."/>
            <person name="Stolte C."/>
            <person name="Sykes S."/>
            <person name="Thomson T."/>
            <person name="Walk T."/>
            <person name="White J."/>
            <person name="Yandava C."/>
            <person name="Burger G."/>
            <person name="Gray M.W."/>
            <person name="Holland P.W.H."/>
            <person name="King N."/>
            <person name="Lang F.B.F."/>
            <person name="Roger A.J."/>
            <person name="Ruiz-Trillo I."/>
            <person name="Lander E."/>
            <person name="Nusbaum C."/>
        </authorList>
    </citation>
    <scope>NUCLEOTIDE SEQUENCE [LARGE SCALE GENOMIC DNA]</scope>
    <source>
        <strain evidence="11 12">DAOM BR117</strain>
    </source>
</reference>
<evidence type="ECO:0000256" key="6">
    <source>
        <dbReference type="ARBA" id="ARBA00034116"/>
    </source>
</evidence>
<comment type="similarity">
    <text evidence="6">Belongs to the CFAP45 family.</text>
</comment>
<dbReference type="Proteomes" id="UP000053201">
    <property type="component" value="Unassembled WGS sequence"/>
</dbReference>
<dbReference type="STRING" id="645134.A0A0L0HPB4"/>
<keyword evidence="3 8" id="KW-0175">Coiled coil</keyword>
<protein>
    <recommendedName>
        <fullName evidence="7">Cilia- and flagella-associated protein 45</fullName>
    </recommendedName>
</protein>
<evidence type="ECO:0000256" key="8">
    <source>
        <dbReference type="SAM" id="Coils"/>
    </source>
</evidence>
<dbReference type="PANTHER" id="PTHR15504:SF0">
    <property type="entry name" value="CILIA- AND FLAGELLA-ASSOCIATED PROTEIN 45"/>
    <property type="match status" value="1"/>
</dbReference>
<feature type="region of interest" description="Disordered" evidence="9">
    <location>
        <begin position="1"/>
        <end position="20"/>
    </location>
</feature>
<dbReference type="InterPro" id="IPR033253">
    <property type="entry name" value="CFAP45"/>
</dbReference>
<dbReference type="PANTHER" id="PTHR15504">
    <property type="entry name" value="NASOPHARYNGEAL EPITHELIUM SPECIFIC PROTEIN 1"/>
    <property type="match status" value="1"/>
</dbReference>
<organism evidence="11 12">
    <name type="scientific">Spizellomyces punctatus (strain DAOM BR117)</name>
    <dbReference type="NCBI Taxonomy" id="645134"/>
    <lineage>
        <taxon>Eukaryota</taxon>
        <taxon>Fungi</taxon>
        <taxon>Fungi incertae sedis</taxon>
        <taxon>Chytridiomycota</taxon>
        <taxon>Chytridiomycota incertae sedis</taxon>
        <taxon>Chytridiomycetes</taxon>
        <taxon>Spizellomycetales</taxon>
        <taxon>Spizellomycetaceae</taxon>
        <taxon>Spizellomyces</taxon>
    </lineage>
</organism>
<evidence type="ECO:0000259" key="10">
    <source>
        <dbReference type="Pfam" id="PF13868"/>
    </source>
</evidence>
<evidence type="ECO:0000256" key="1">
    <source>
        <dbReference type="ARBA" id="ARBA00004230"/>
    </source>
</evidence>
<dbReference type="InParanoid" id="A0A0L0HPB4"/>
<dbReference type="VEuPathDB" id="FungiDB:SPPG_01891"/>
<proteinExistence type="inferred from homology"/>
<feature type="coiled-coil region" evidence="8">
    <location>
        <begin position="244"/>
        <end position="357"/>
    </location>
</feature>
<dbReference type="GO" id="GO:0031514">
    <property type="term" value="C:motile cilium"/>
    <property type="evidence" value="ECO:0007669"/>
    <property type="project" value="UniProtKB-SubCell"/>
</dbReference>
<dbReference type="GeneID" id="27685525"/>
<evidence type="ECO:0000313" key="12">
    <source>
        <dbReference type="Proteomes" id="UP000053201"/>
    </source>
</evidence>
<dbReference type="Pfam" id="PF13868">
    <property type="entry name" value="TPH"/>
    <property type="match status" value="1"/>
</dbReference>
<keyword evidence="4" id="KW-0969">Cilium</keyword>
<name>A0A0L0HPB4_SPIPD</name>
<dbReference type="eggNOG" id="ENOG502QPRZ">
    <property type="taxonomic scope" value="Eukaryota"/>
</dbReference>
<gene>
    <name evidence="11" type="ORF">SPPG_01891</name>
</gene>
<evidence type="ECO:0000256" key="9">
    <source>
        <dbReference type="SAM" id="MobiDB-lite"/>
    </source>
</evidence>
<keyword evidence="5" id="KW-0966">Cell projection</keyword>
<accession>A0A0L0HPB4</accession>
<feature type="domain" description="Trichohyalin-plectin-homology" evidence="10">
    <location>
        <begin position="140"/>
        <end position="488"/>
    </location>
</feature>
<feature type="coiled-coil region" evidence="8">
    <location>
        <begin position="126"/>
        <end position="213"/>
    </location>
</feature>
<dbReference type="AlphaFoldDB" id="A0A0L0HPB4"/>
<evidence type="ECO:0000256" key="3">
    <source>
        <dbReference type="ARBA" id="ARBA00023054"/>
    </source>
</evidence>
<dbReference type="InterPro" id="IPR043597">
    <property type="entry name" value="TPH_dom"/>
</dbReference>
<comment type="subcellular location">
    <subcellularLocation>
        <location evidence="1">Cell projection</location>
        <location evidence="1">Cilium</location>
        <location evidence="1">Flagellum</location>
    </subcellularLocation>
</comment>
<sequence length="511" mass="60806">MNQQGGIAIASRSHRHRRNGGENITVITRDNIRTLRPHPRDMPRELGPPGQVGWREKVLVGWEELERVKRQARVMSKEELNKQSADMNRIRIEAAEAAKERKTKMEAYDHTRTQNAHLTTLEAEAKAKSNYLLSKAQLQLEEQEDEIKHMNELMLYAKCVAIRDRQVDEKKMIEKERKQEERRLDAIMEAERVQELKKLEERERKRAEEMRKGAATIRAQIAERREAALLDDEKRDQETKGILAQIAQQNAQEVQEKAAKINLQKQLRLQVVKANQESAERKKLAKEKEEEEDRKVLEYILEKEKREIENDRIQKEKKAEREKELARLRAAQEKMSDKQAQQDALRAQRAYEAHEREYRQKLLVQAQKNAANEKELRESRAMQQHARQHAIAVEAHKMRQEFMENLQRQKETEEKMKREEWERNERNRQYARQVQAQIAEKEALRRKQREEFFMEGVRLAKERAEKVNKIEHIKERKLQELVSVGVPEKYCKEVERKVHTNHHNVMISVRK</sequence>